<sequence length="188" mass="21207">MANCLGDTDLCHQPYFAPYALPTLALHPDSSTWIDLPIGDVVRIPLVAIRQPLAGLLWRGRMVRNRDNGTLVAPEINHIMAALDPRMYMARLGSLNIVRKDKKPLSVIHVEALCRHCLDITEPIPHPTGPYISANQAVHDEYFDKQWQLLQTKASRDGFRAYWDAAKAEAEQMCPEGGFIDITYPYDI</sequence>
<dbReference type="OrthoDB" id="437457at2759"/>
<proteinExistence type="predicted"/>
<evidence type="ECO:0000313" key="2">
    <source>
        <dbReference type="Proteomes" id="UP000799424"/>
    </source>
</evidence>
<organism evidence="1 2">
    <name type="scientific">Ophiobolus disseminans</name>
    <dbReference type="NCBI Taxonomy" id="1469910"/>
    <lineage>
        <taxon>Eukaryota</taxon>
        <taxon>Fungi</taxon>
        <taxon>Dikarya</taxon>
        <taxon>Ascomycota</taxon>
        <taxon>Pezizomycotina</taxon>
        <taxon>Dothideomycetes</taxon>
        <taxon>Pleosporomycetidae</taxon>
        <taxon>Pleosporales</taxon>
        <taxon>Pleosporineae</taxon>
        <taxon>Phaeosphaeriaceae</taxon>
        <taxon>Ophiobolus</taxon>
    </lineage>
</organism>
<gene>
    <name evidence="1" type="ORF">CC86DRAFT_431599</name>
</gene>
<dbReference type="AlphaFoldDB" id="A0A6A7AEJ4"/>
<evidence type="ECO:0000313" key="1">
    <source>
        <dbReference type="EMBL" id="KAF2831682.1"/>
    </source>
</evidence>
<reference evidence="1" key="1">
    <citation type="journal article" date="2020" name="Stud. Mycol.">
        <title>101 Dothideomycetes genomes: a test case for predicting lifestyles and emergence of pathogens.</title>
        <authorList>
            <person name="Haridas S."/>
            <person name="Albert R."/>
            <person name="Binder M."/>
            <person name="Bloem J."/>
            <person name="Labutti K."/>
            <person name="Salamov A."/>
            <person name="Andreopoulos B."/>
            <person name="Baker S."/>
            <person name="Barry K."/>
            <person name="Bills G."/>
            <person name="Bluhm B."/>
            <person name="Cannon C."/>
            <person name="Castanera R."/>
            <person name="Culley D."/>
            <person name="Daum C."/>
            <person name="Ezra D."/>
            <person name="Gonzalez J."/>
            <person name="Henrissat B."/>
            <person name="Kuo A."/>
            <person name="Liang C."/>
            <person name="Lipzen A."/>
            <person name="Lutzoni F."/>
            <person name="Magnuson J."/>
            <person name="Mondo S."/>
            <person name="Nolan M."/>
            <person name="Ohm R."/>
            <person name="Pangilinan J."/>
            <person name="Park H.-J."/>
            <person name="Ramirez L."/>
            <person name="Alfaro M."/>
            <person name="Sun H."/>
            <person name="Tritt A."/>
            <person name="Yoshinaga Y."/>
            <person name="Zwiers L.-H."/>
            <person name="Turgeon B."/>
            <person name="Goodwin S."/>
            <person name="Spatafora J."/>
            <person name="Crous P."/>
            <person name="Grigoriev I."/>
        </authorList>
    </citation>
    <scope>NUCLEOTIDE SEQUENCE</scope>
    <source>
        <strain evidence="1">CBS 113818</strain>
    </source>
</reference>
<dbReference type="EMBL" id="MU006218">
    <property type="protein sequence ID" value="KAF2831682.1"/>
    <property type="molecule type" value="Genomic_DNA"/>
</dbReference>
<keyword evidence="2" id="KW-1185">Reference proteome</keyword>
<dbReference type="Proteomes" id="UP000799424">
    <property type="component" value="Unassembled WGS sequence"/>
</dbReference>
<accession>A0A6A7AEJ4</accession>
<protein>
    <submittedName>
        <fullName evidence="1">Uncharacterized protein</fullName>
    </submittedName>
</protein>
<name>A0A6A7AEJ4_9PLEO</name>